<dbReference type="Proteomes" id="UP000824533">
    <property type="component" value="Linkage Group LG03"/>
</dbReference>
<accession>A0ACC1DEC6</accession>
<dbReference type="EMBL" id="CM034389">
    <property type="protein sequence ID" value="KAJ0182216.1"/>
    <property type="molecule type" value="Genomic_DNA"/>
</dbReference>
<name>A0ACC1DEC6_9NEOP</name>
<evidence type="ECO:0000313" key="1">
    <source>
        <dbReference type="EMBL" id="KAJ0182216.1"/>
    </source>
</evidence>
<organism evidence="1 2">
    <name type="scientific">Dendrolimus kikuchii</name>
    <dbReference type="NCBI Taxonomy" id="765133"/>
    <lineage>
        <taxon>Eukaryota</taxon>
        <taxon>Metazoa</taxon>
        <taxon>Ecdysozoa</taxon>
        <taxon>Arthropoda</taxon>
        <taxon>Hexapoda</taxon>
        <taxon>Insecta</taxon>
        <taxon>Pterygota</taxon>
        <taxon>Neoptera</taxon>
        <taxon>Endopterygota</taxon>
        <taxon>Lepidoptera</taxon>
        <taxon>Glossata</taxon>
        <taxon>Ditrysia</taxon>
        <taxon>Bombycoidea</taxon>
        <taxon>Lasiocampidae</taxon>
        <taxon>Dendrolimus</taxon>
    </lineage>
</organism>
<gene>
    <name evidence="1" type="ORF">K1T71_001585</name>
</gene>
<proteinExistence type="predicted"/>
<reference evidence="1 2" key="1">
    <citation type="journal article" date="2021" name="Front. Genet.">
        <title>Chromosome-Level Genome Assembly Reveals Significant Gene Expansion in the Toll and IMD Signaling Pathways of Dendrolimus kikuchii.</title>
        <authorList>
            <person name="Zhou J."/>
            <person name="Wu P."/>
            <person name="Xiong Z."/>
            <person name="Liu N."/>
            <person name="Zhao N."/>
            <person name="Ji M."/>
            <person name="Qiu Y."/>
            <person name="Yang B."/>
        </authorList>
    </citation>
    <scope>NUCLEOTIDE SEQUENCE [LARGE SCALE GENOMIC DNA]</scope>
    <source>
        <strain evidence="1">Ann1</strain>
    </source>
</reference>
<comment type="caution">
    <text evidence="1">The sequence shown here is derived from an EMBL/GenBank/DDBJ whole genome shotgun (WGS) entry which is preliminary data.</text>
</comment>
<sequence>MWYEILPSFFVLTAAVGIPSIALYHIHNLTIGNHYRRTLLERWDRNLYQRDMRLTGNPYVVNGLESIPDK</sequence>
<evidence type="ECO:0000313" key="2">
    <source>
        <dbReference type="Proteomes" id="UP000824533"/>
    </source>
</evidence>
<keyword evidence="2" id="KW-1185">Reference proteome</keyword>
<protein>
    <submittedName>
        <fullName evidence="1">Uncharacterized protein</fullName>
    </submittedName>
</protein>